<name>A0A4U1MM99_9BACL</name>
<dbReference type="EMBL" id="SWFM01000001">
    <property type="protein sequence ID" value="TKD72057.1"/>
    <property type="molecule type" value="Genomic_DNA"/>
</dbReference>
<dbReference type="InterPro" id="IPR013538">
    <property type="entry name" value="ASHA1/2-like_C"/>
</dbReference>
<protein>
    <submittedName>
        <fullName evidence="3">SRPBCC domain-containing protein</fullName>
    </submittedName>
</protein>
<dbReference type="Gene3D" id="3.30.530.20">
    <property type="match status" value="1"/>
</dbReference>
<sequence>MKVGIKSEFQKEHTELVIKRTFDVPRELLYAAWTSREHLEQWWGPKGFEMHVIRYDLRSDGIFLYKQRSPEGMEMWGKFQFQEIDAPKKLVFVSSFSNSVGQTVRAPFSASWPLEIQNTLTFLEQDSTTNLIIRGTPLNGTEEENQTFETAKEQIKQGFNGTLDQLESYLDDIL</sequence>
<evidence type="ECO:0000313" key="3">
    <source>
        <dbReference type="EMBL" id="TKD72057.1"/>
    </source>
</evidence>
<evidence type="ECO:0000256" key="1">
    <source>
        <dbReference type="ARBA" id="ARBA00006817"/>
    </source>
</evidence>
<dbReference type="Proteomes" id="UP000310541">
    <property type="component" value="Unassembled WGS sequence"/>
</dbReference>
<dbReference type="InterPro" id="IPR023393">
    <property type="entry name" value="START-like_dom_sf"/>
</dbReference>
<reference evidence="3 4" key="1">
    <citation type="submission" date="2019-04" db="EMBL/GenBank/DDBJ databases">
        <title>Genome sequence of Bacillus hwajinpoensis strain Y2.</title>
        <authorList>
            <person name="Fair J.L."/>
            <person name="Maclea K.S."/>
        </authorList>
    </citation>
    <scope>NUCLEOTIDE SEQUENCE [LARGE SCALE GENOMIC DNA]</scope>
    <source>
        <strain evidence="3 4">Y2</strain>
    </source>
</reference>
<evidence type="ECO:0000313" key="4">
    <source>
        <dbReference type="Proteomes" id="UP000310541"/>
    </source>
</evidence>
<proteinExistence type="inferred from homology"/>
<evidence type="ECO:0000259" key="2">
    <source>
        <dbReference type="Pfam" id="PF08327"/>
    </source>
</evidence>
<organism evidence="3 4">
    <name type="scientific">Guptibacillus hwajinpoensis</name>
    <dbReference type="NCBI Taxonomy" id="208199"/>
    <lineage>
        <taxon>Bacteria</taxon>
        <taxon>Bacillati</taxon>
        <taxon>Bacillota</taxon>
        <taxon>Bacilli</taxon>
        <taxon>Bacillales</taxon>
        <taxon>Guptibacillaceae</taxon>
        <taxon>Guptibacillus</taxon>
    </lineage>
</organism>
<dbReference type="SUPFAM" id="SSF55961">
    <property type="entry name" value="Bet v1-like"/>
    <property type="match status" value="1"/>
</dbReference>
<dbReference type="AlphaFoldDB" id="A0A4U1MM99"/>
<comment type="caution">
    <text evidence="3">The sequence shown here is derived from an EMBL/GenBank/DDBJ whole genome shotgun (WGS) entry which is preliminary data.</text>
</comment>
<accession>A0A4U1MM99</accession>
<feature type="domain" description="Activator of Hsp90 ATPase homologue 1/2-like C-terminal" evidence="2">
    <location>
        <begin position="23"/>
        <end position="170"/>
    </location>
</feature>
<dbReference type="CDD" id="cd07814">
    <property type="entry name" value="SRPBCC_CalC_Aha1-like"/>
    <property type="match status" value="1"/>
</dbReference>
<comment type="similarity">
    <text evidence="1">Belongs to the AHA1 family.</text>
</comment>
<dbReference type="Pfam" id="PF08327">
    <property type="entry name" value="AHSA1"/>
    <property type="match status" value="1"/>
</dbReference>
<gene>
    <name evidence="3" type="ORF">FBF83_04455</name>
</gene>
<dbReference type="OrthoDB" id="118413at2"/>